<organism evidence="1 2">
    <name type="scientific">Paenibacillus pabuli</name>
    <dbReference type="NCBI Taxonomy" id="1472"/>
    <lineage>
        <taxon>Bacteria</taxon>
        <taxon>Bacillati</taxon>
        <taxon>Bacillota</taxon>
        <taxon>Bacilli</taxon>
        <taxon>Bacillales</taxon>
        <taxon>Paenibacillaceae</taxon>
        <taxon>Paenibacillus</taxon>
    </lineage>
</organism>
<dbReference type="InterPro" id="IPR025506">
    <property type="entry name" value="Abi_alpha"/>
</dbReference>
<keyword evidence="2" id="KW-1185">Reference proteome</keyword>
<dbReference type="Proteomes" id="UP000248827">
    <property type="component" value="Unassembled WGS sequence"/>
</dbReference>
<dbReference type="RefSeq" id="WP_111621502.1">
    <property type="nucleotide sequence ID" value="NZ_QLLI01000025.1"/>
</dbReference>
<protein>
    <submittedName>
        <fullName evidence="1">Uncharacterized protein DUF4393</fullName>
    </submittedName>
</protein>
<sequence length="282" mass="32432">MEDLFGVGKLSEQGMETLKMVYPDLLQPSVKKVGVALENVIGLLETISLPIKLANVKASALFNNHMKKYQEKLESYNESEIVSISPDIALPIMDRLTYLENEEIGEMFINLLVNASHVERSSKSHPSYFNTLNNISVDEARILKYLHDNEFPSIPFVNYNADFDYTEHTMLNLIRNVTFLNNQVEFISPERIFFYIANLIKLGILEETRVYSDPEEDEDITTYDKLDYMYSKGAHEVAESRSNSLELGEYELECIRGSYQITEYGHFFIEICNSIKDPEESS</sequence>
<proteinExistence type="predicted"/>
<gene>
    <name evidence="1" type="ORF">DET54_1257</name>
</gene>
<accession>A0ABX9BBF2</accession>
<evidence type="ECO:0000313" key="2">
    <source>
        <dbReference type="Proteomes" id="UP000248827"/>
    </source>
</evidence>
<name>A0ABX9BBF2_9BACL</name>
<evidence type="ECO:0000313" key="1">
    <source>
        <dbReference type="EMBL" id="RAI84429.1"/>
    </source>
</evidence>
<reference evidence="1 2" key="1">
    <citation type="submission" date="2018-06" db="EMBL/GenBank/DDBJ databases">
        <title>Freshwater and sediment microbial communities from various areas in North America, analyzing microbe dynamics in response to fracking.</title>
        <authorList>
            <person name="Lamendella R."/>
        </authorList>
    </citation>
    <scope>NUCLEOTIDE SEQUENCE [LARGE SCALE GENOMIC DNA]</scope>
    <source>
        <strain evidence="1 2">NG-13</strain>
    </source>
</reference>
<comment type="caution">
    <text evidence="1">The sequence shown here is derived from an EMBL/GenBank/DDBJ whole genome shotgun (WGS) entry which is preliminary data.</text>
</comment>
<dbReference type="EMBL" id="QLLI01000025">
    <property type="protein sequence ID" value="RAI84429.1"/>
    <property type="molecule type" value="Genomic_DNA"/>
</dbReference>
<dbReference type="Pfam" id="PF14337">
    <property type="entry name" value="Abi_alpha"/>
    <property type="match status" value="1"/>
</dbReference>
<dbReference type="Gene3D" id="3.30.110.190">
    <property type="match status" value="1"/>
</dbReference>